<dbReference type="STRING" id="225164.V4B9R0"/>
<sequence length="279" mass="31510">MTCIEEAECRRLLFCPADNSCKLYQDGTGCIVKPNINAGCSCYKKNIGCDEDNNCTCPLGYYDCSDGYSRGIEYPKELLTTIQPVSSPEPFEVLCYLDYGGFTSILMRAEYCDFEEFNRTLAEYETGFGAVYLNRWIGFNHILAILNNPHSSFTLKVQLLDINWVSCENRYSNFEIGDKTTNYVLSLTADTANCGESITGTPNLNGRPFSTYDVDFTGVHECALNYGGGWWFDESTECSQSFLTGTIEYGSSSGVYYFWKDNWNGAHIKRIALKLIRYN</sequence>
<proteinExistence type="predicted"/>
<keyword evidence="3" id="KW-1185">Reference proteome</keyword>
<dbReference type="GO" id="GO:0005615">
    <property type="term" value="C:extracellular space"/>
    <property type="evidence" value="ECO:0007669"/>
    <property type="project" value="TreeGrafter"/>
</dbReference>
<dbReference type="PROSITE" id="PS51406">
    <property type="entry name" value="FIBRINOGEN_C_2"/>
    <property type="match status" value="1"/>
</dbReference>
<dbReference type="EMBL" id="KB199861">
    <property type="protein sequence ID" value="ESP04211.1"/>
    <property type="molecule type" value="Genomic_DNA"/>
</dbReference>
<dbReference type="InterPro" id="IPR014716">
    <property type="entry name" value="Fibrinogen_a/b/g_C_1"/>
</dbReference>
<dbReference type="AlphaFoldDB" id="V4B9R0"/>
<dbReference type="InterPro" id="IPR036056">
    <property type="entry name" value="Fibrinogen-like_C"/>
</dbReference>
<dbReference type="HOGENOM" id="CLU_060190_0_0_1"/>
<dbReference type="Gene3D" id="3.90.215.10">
    <property type="entry name" value="Gamma Fibrinogen, chain A, domain 1"/>
    <property type="match status" value="1"/>
</dbReference>
<evidence type="ECO:0000313" key="3">
    <source>
        <dbReference type="Proteomes" id="UP000030746"/>
    </source>
</evidence>
<protein>
    <recommendedName>
        <fullName evidence="1">Fibrinogen C-terminal domain-containing protein</fullName>
    </recommendedName>
</protein>
<dbReference type="OMA" id="PRIWECA"/>
<dbReference type="PANTHER" id="PTHR19143:SF185">
    <property type="entry name" value="ANGIOPOIETIN-RELATED PROTEIN 5"/>
    <property type="match status" value="1"/>
</dbReference>
<organism evidence="2 3">
    <name type="scientific">Lottia gigantea</name>
    <name type="common">Giant owl limpet</name>
    <dbReference type="NCBI Taxonomy" id="225164"/>
    <lineage>
        <taxon>Eukaryota</taxon>
        <taxon>Metazoa</taxon>
        <taxon>Spiralia</taxon>
        <taxon>Lophotrochozoa</taxon>
        <taxon>Mollusca</taxon>
        <taxon>Gastropoda</taxon>
        <taxon>Patellogastropoda</taxon>
        <taxon>Lottioidea</taxon>
        <taxon>Lottiidae</taxon>
        <taxon>Lottia</taxon>
    </lineage>
</organism>
<evidence type="ECO:0000259" key="1">
    <source>
        <dbReference type="PROSITE" id="PS51406"/>
    </source>
</evidence>
<dbReference type="SMART" id="SM00186">
    <property type="entry name" value="FBG"/>
    <property type="match status" value="1"/>
</dbReference>
<dbReference type="SUPFAM" id="SSF56496">
    <property type="entry name" value="Fibrinogen C-terminal domain-like"/>
    <property type="match status" value="1"/>
</dbReference>
<name>V4B9R0_LOTGI</name>
<accession>V4B9R0</accession>
<dbReference type="PANTHER" id="PTHR19143">
    <property type="entry name" value="FIBRINOGEN/TENASCIN/ANGIOPOEITIN"/>
    <property type="match status" value="1"/>
</dbReference>
<dbReference type="InterPro" id="IPR002181">
    <property type="entry name" value="Fibrinogen_a/b/g_C_dom"/>
</dbReference>
<dbReference type="Pfam" id="PF00147">
    <property type="entry name" value="Fibrinogen_C"/>
    <property type="match status" value="1"/>
</dbReference>
<evidence type="ECO:0000313" key="2">
    <source>
        <dbReference type="EMBL" id="ESP04211.1"/>
    </source>
</evidence>
<dbReference type="Proteomes" id="UP000030746">
    <property type="component" value="Unassembled WGS sequence"/>
</dbReference>
<reference evidence="2 3" key="1">
    <citation type="journal article" date="2013" name="Nature">
        <title>Insights into bilaterian evolution from three spiralian genomes.</title>
        <authorList>
            <person name="Simakov O."/>
            <person name="Marletaz F."/>
            <person name="Cho S.J."/>
            <person name="Edsinger-Gonzales E."/>
            <person name="Havlak P."/>
            <person name="Hellsten U."/>
            <person name="Kuo D.H."/>
            <person name="Larsson T."/>
            <person name="Lv J."/>
            <person name="Arendt D."/>
            <person name="Savage R."/>
            <person name="Osoegawa K."/>
            <person name="de Jong P."/>
            <person name="Grimwood J."/>
            <person name="Chapman J.A."/>
            <person name="Shapiro H."/>
            <person name="Aerts A."/>
            <person name="Otillar R.P."/>
            <person name="Terry A.Y."/>
            <person name="Boore J.L."/>
            <person name="Grigoriev I.V."/>
            <person name="Lindberg D.R."/>
            <person name="Seaver E.C."/>
            <person name="Weisblat D.A."/>
            <person name="Putnam N.H."/>
            <person name="Rokhsar D.S."/>
        </authorList>
    </citation>
    <scope>NUCLEOTIDE SEQUENCE [LARGE SCALE GENOMIC DNA]</scope>
</reference>
<dbReference type="OrthoDB" id="6149195at2759"/>
<gene>
    <name evidence="2" type="ORF">LOTGIDRAFT_171049</name>
</gene>
<feature type="domain" description="Fibrinogen C-terminal" evidence="1">
    <location>
        <begin position="55"/>
        <end position="279"/>
    </location>
</feature>
<dbReference type="KEGG" id="lgi:LOTGIDRAFT_171049"/>
<dbReference type="RefSeq" id="XP_009045157.1">
    <property type="nucleotide sequence ID" value="XM_009046909.1"/>
</dbReference>
<dbReference type="GeneID" id="20241634"/>
<dbReference type="InterPro" id="IPR050373">
    <property type="entry name" value="Fibrinogen_C-term_domain"/>
</dbReference>
<dbReference type="CTD" id="20241634"/>